<dbReference type="InterPro" id="IPR003447">
    <property type="entry name" value="FEMABX"/>
</dbReference>
<evidence type="ECO:0000256" key="4">
    <source>
        <dbReference type="ARBA" id="ARBA00022984"/>
    </source>
</evidence>
<proteinExistence type="inferred from homology"/>
<evidence type="ECO:0000256" key="2">
    <source>
        <dbReference type="ARBA" id="ARBA00022679"/>
    </source>
</evidence>
<keyword evidence="2 7" id="KW-0808">Transferase</keyword>
<accession>A0A1M5L0R9</accession>
<name>A0A1M5L0R9_FLAJO</name>
<gene>
    <name evidence="7" type="ORF">SAMN05444388_103285</name>
</gene>
<keyword evidence="4" id="KW-0573">Peptidoglycan synthesis</keyword>
<evidence type="ECO:0000313" key="8">
    <source>
        <dbReference type="Proteomes" id="UP000184112"/>
    </source>
</evidence>
<keyword evidence="3" id="KW-0133">Cell shape</keyword>
<dbReference type="InterPro" id="IPR016181">
    <property type="entry name" value="Acyl_CoA_acyltransferase"/>
</dbReference>
<dbReference type="GO" id="GO:0008360">
    <property type="term" value="P:regulation of cell shape"/>
    <property type="evidence" value="ECO:0007669"/>
    <property type="project" value="UniProtKB-KW"/>
</dbReference>
<dbReference type="InterPro" id="IPR050644">
    <property type="entry name" value="PG_Glycine_Bridge_Synth"/>
</dbReference>
<dbReference type="Gene3D" id="3.40.630.30">
    <property type="match status" value="2"/>
</dbReference>
<reference evidence="7 8" key="1">
    <citation type="submission" date="2016-11" db="EMBL/GenBank/DDBJ databases">
        <authorList>
            <person name="Jaros S."/>
            <person name="Januszkiewicz K."/>
            <person name="Wedrychowicz H."/>
        </authorList>
    </citation>
    <scope>NUCLEOTIDE SEQUENCE [LARGE SCALE GENOMIC DNA]</scope>
    <source>
        <strain evidence="7 8">DSM 6792</strain>
    </source>
</reference>
<evidence type="ECO:0000256" key="3">
    <source>
        <dbReference type="ARBA" id="ARBA00022960"/>
    </source>
</evidence>
<dbReference type="PANTHER" id="PTHR36174:SF1">
    <property type="entry name" value="LIPID II:GLYCINE GLYCYLTRANSFERASE"/>
    <property type="match status" value="1"/>
</dbReference>
<organism evidence="7 8">
    <name type="scientific">Flavobacterium johnsoniae</name>
    <name type="common">Cytophaga johnsonae</name>
    <dbReference type="NCBI Taxonomy" id="986"/>
    <lineage>
        <taxon>Bacteria</taxon>
        <taxon>Pseudomonadati</taxon>
        <taxon>Bacteroidota</taxon>
        <taxon>Flavobacteriia</taxon>
        <taxon>Flavobacteriales</taxon>
        <taxon>Flavobacteriaceae</taxon>
        <taxon>Flavobacterium</taxon>
    </lineage>
</organism>
<dbReference type="PROSITE" id="PS51191">
    <property type="entry name" value="FEMABX"/>
    <property type="match status" value="1"/>
</dbReference>
<dbReference type="SUPFAM" id="SSF55729">
    <property type="entry name" value="Acyl-CoA N-acyltransferases (Nat)"/>
    <property type="match status" value="2"/>
</dbReference>
<dbReference type="Proteomes" id="UP000184112">
    <property type="component" value="Unassembled WGS sequence"/>
</dbReference>
<protein>
    <submittedName>
        <fullName evidence="7">Lipid II:glycine glycyltransferase (Peptidoglycan interpeptide bridge formation enzyme)</fullName>
    </submittedName>
</protein>
<dbReference type="PANTHER" id="PTHR36174">
    <property type="entry name" value="LIPID II:GLYCINE GLYCYLTRANSFERASE"/>
    <property type="match status" value="1"/>
</dbReference>
<dbReference type="RefSeq" id="WP_073409000.1">
    <property type="nucleotide sequence ID" value="NZ_FQWH01000003.1"/>
</dbReference>
<evidence type="ECO:0000256" key="5">
    <source>
        <dbReference type="ARBA" id="ARBA00023315"/>
    </source>
</evidence>
<sequence length="356" mass="41648">MKIIFTKEKQWLDKWDEFVYENDRGSHLIFSDWLKSYISYGFDFEIGICLENEKIIGGFGAVIAKKSFFRFYIVPHGPIVSFGFEDVMGALIQNLYQRAKETKCCYAQYSIPFSENDLIRLHCYKTTLRNQIKNKGEEGNLFKYIYSSYGINWVDFNDTKTSEELLAKFALQPRRNINLAYRNDFLIEYSQTEEECREAYKLIEDNAREANYPVRKFEDIKDTILNLISKKKSFLMTVSLNGELKGAGLFVDCGNFLTYISGGTKKEKPDLNIGYVIHWEAIKKSYDFGYDGYNISMGGSEGVLKFKSKFMAQPVFFETPHYHFIINTVVFKMYSFLNEYLKKNKNKIALILKRIK</sequence>
<evidence type="ECO:0000313" key="7">
    <source>
        <dbReference type="EMBL" id="SHG58545.1"/>
    </source>
</evidence>
<dbReference type="GO" id="GO:0071555">
    <property type="term" value="P:cell wall organization"/>
    <property type="evidence" value="ECO:0007669"/>
    <property type="project" value="UniProtKB-KW"/>
</dbReference>
<comment type="similarity">
    <text evidence="1">Belongs to the FemABX family.</text>
</comment>
<evidence type="ECO:0000256" key="1">
    <source>
        <dbReference type="ARBA" id="ARBA00009943"/>
    </source>
</evidence>
<dbReference type="AlphaFoldDB" id="A0A1M5L0R9"/>
<keyword evidence="6" id="KW-0961">Cell wall biogenesis/degradation</keyword>
<dbReference type="GO" id="GO:0009252">
    <property type="term" value="P:peptidoglycan biosynthetic process"/>
    <property type="evidence" value="ECO:0007669"/>
    <property type="project" value="UniProtKB-KW"/>
</dbReference>
<dbReference type="GO" id="GO:0016755">
    <property type="term" value="F:aminoacyltransferase activity"/>
    <property type="evidence" value="ECO:0007669"/>
    <property type="project" value="InterPro"/>
</dbReference>
<dbReference type="EMBL" id="FQWH01000003">
    <property type="protein sequence ID" value="SHG58545.1"/>
    <property type="molecule type" value="Genomic_DNA"/>
</dbReference>
<evidence type="ECO:0000256" key="6">
    <source>
        <dbReference type="ARBA" id="ARBA00023316"/>
    </source>
</evidence>
<keyword evidence="5" id="KW-0012">Acyltransferase</keyword>